<comment type="caution">
    <text evidence="3">The sequence shown here is derived from an EMBL/GenBank/DDBJ whole genome shotgun (WGS) entry which is preliminary data.</text>
</comment>
<dbReference type="PANTHER" id="PTHR44846:SF17">
    <property type="entry name" value="GNTR-FAMILY TRANSCRIPTIONAL REGULATOR"/>
    <property type="match status" value="1"/>
</dbReference>
<accession>A0A7W3WLE6</accession>
<evidence type="ECO:0000256" key="1">
    <source>
        <dbReference type="SAM" id="MobiDB-lite"/>
    </source>
</evidence>
<dbReference type="AlphaFoldDB" id="A0A7W3WLE6"/>
<feature type="region of interest" description="Disordered" evidence="1">
    <location>
        <begin position="1"/>
        <end position="35"/>
    </location>
</feature>
<reference evidence="4" key="1">
    <citation type="submission" date="2020-05" db="EMBL/GenBank/DDBJ databases">
        <title>Classification of alakaliphilic streptomycetes isolated from an alkaline soil next to Lonar Crater, India and a proposal for the recognition of Streptomyces alkaliterrae sp. nov.</title>
        <authorList>
            <person name="Golinska P."/>
        </authorList>
    </citation>
    <scope>NUCLEOTIDE SEQUENCE [LARGE SCALE GENOMIC DNA]</scope>
    <source>
        <strain evidence="4">OF3</strain>
    </source>
</reference>
<dbReference type="InterPro" id="IPR011663">
    <property type="entry name" value="UTRA"/>
</dbReference>
<feature type="compositionally biased region" description="Polar residues" evidence="1">
    <location>
        <begin position="1"/>
        <end position="16"/>
    </location>
</feature>
<name>A0A7W3WLE6_9ACTN</name>
<feature type="domain" description="UbiC transcription regulator-associated" evidence="2">
    <location>
        <begin position="29"/>
        <end position="170"/>
    </location>
</feature>
<dbReference type="InterPro" id="IPR050679">
    <property type="entry name" value="Bact_HTH_transcr_reg"/>
</dbReference>
<proteinExistence type="predicted"/>
<dbReference type="GO" id="GO:0003677">
    <property type="term" value="F:DNA binding"/>
    <property type="evidence" value="ECO:0007669"/>
    <property type="project" value="InterPro"/>
</dbReference>
<dbReference type="RefSeq" id="WP_181354526.1">
    <property type="nucleotide sequence ID" value="NZ_JABJWZ010000113.1"/>
</dbReference>
<evidence type="ECO:0000313" key="3">
    <source>
        <dbReference type="EMBL" id="MBB1254468.1"/>
    </source>
</evidence>
<evidence type="ECO:0000313" key="4">
    <source>
        <dbReference type="Proteomes" id="UP000525686"/>
    </source>
</evidence>
<dbReference type="InterPro" id="IPR028978">
    <property type="entry name" value="Chorismate_lyase_/UTRA_dom_sf"/>
</dbReference>
<organism evidence="3 4">
    <name type="scientific">Streptomyces alkaliterrae</name>
    <dbReference type="NCBI Taxonomy" id="2213162"/>
    <lineage>
        <taxon>Bacteria</taxon>
        <taxon>Bacillati</taxon>
        <taxon>Actinomycetota</taxon>
        <taxon>Actinomycetes</taxon>
        <taxon>Kitasatosporales</taxon>
        <taxon>Streptomycetaceae</taxon>
        <taxon>Streptomyces</taxon>
    </lineage>
</organism>
<dbReference type="Gene3D" id="3.40.1410.10">
    <property type="entry name" value="Chorismate lyase-like"/>
    <property type="match status" value="1"/>
</dbReference>
<dbReference type="Pfam" id="PF07702">
    <property type="entry name" value="UTRA"/>
    <property type="match status" value="1"/>
</dbReference>
<protein>
    <submittedName>
        <fullName evidence="3">UTRA domain-containing protein</fullName>
    </submittedName>
</protein>
<dbReference type="SUPFAM" id="SSF64288">
    <property type="entry name" value="Chorismate lyase-like"/>
    <property type="match status" value="1"/>
</dbReference>
<dbReference type="GO" id="GO:0045892">
    <property type="term" value="P:negative regulation of DNA-templated transcription"/>
    <property type="evidence" value="ECO:0007669"/>
    <property type="project" value="TreeGrafter"/>
</dbReference>
<dbReference type="PANTHER" id="PTHR44846">
    <property type="entry name" value="MANNOSYL-D-GLYCERATE TRANSPORT/METABOLISM SYSTEM REPRESSOR MNGR-RELATED"/>
    <property type="match status" value="1"/>
</dbReference>
<sequence>MGEWVSSSRPYLTARSSGHGDPWSTEASARGRRGTQRITHAGVVPAPSEIATLLGTPDGGDVVVRRRIMFLDDLPFELTDTYYPTRVAAGTRLAETAKIPGGAVSLLAELGHVGVRVSEDVSARMPTEDEREALRTSTDEPVLQLTRVTLDEADQPIQVDRMVMPAHRQRLRYELRID</sequence>
<dbReference type="Proteomes" id="UP000525686">
    <property type="component" value="Unassembled WGS sequence"/>
</dbReference>
<dbReference type="EMBL" id="JABJWZ010000113">
    <property type="protein sequence ID" value="MBB1254468.1"/>
    <property type="molecule type" value="Genomic_DNA"/>
</dbReference>
<dbReference type="SMART" id="SM00866">
    <property type="entry name" value="UTRA"/>
    <property type="match status" value="1"/>
</dbReference>
<gene>
    <name evidence="3" type="ORF">H3146_14005</name>
</gene>
<evidence type="ECO:0000259" key="2">
    <source>
        <dbReference type="SMART" id="SM00866"/>
    </source>
</evidence>